<evidence type="ECO:0000313" key="3">
    <source>
        <dbReference type="EMBL" id="KAF2022895.1"/>
    </source>
</evidence>
<evidence type="ECO:0000259" key="2">
    <source>
        <dbReference type="Pfam" id="PF03221"/>
    </source>
</evidence>
<dbReference type="AlphaFoldDB" id="A0A9P4GWN3"/>
<dbReference type="OrthoDB" id="3942738at2759"/>
<accession>A0A9P4GWN3</accession>
<gene>
    <name evidence="3" type="ORF">EK21DRAFT_82064</name>
</gene>
<dbReference type="InterPro" id="IPR006600">
    <property type="entry name" value="HTH_CenpB_DNA-bd_dom"/>
</dbReference>
<reference evidence="3" key="1">
    <citation type="journal article" date="2020" name="Stud. Mycol.">
        <title>101 Dothideomycetes genomes: a test case for predicting lifestyles and emergence of pathogens.</title>
        <authorList>
            <person name="Haridas S."/>
            <person name="Albert R."/>
            <person name="Binder M."/>
            <person name="Bloem J."/>
            <person name="Labutti K."/>
            <person name="Salamov A."/>
            <person name="Andreopoulos B."/>
            <person name="Baker S."/>
            <person name="Barry K."/>
            <person name="Bills G."/>
            <person name="Bluhm B."/>
            <person name="Cannon C."/>
            <person name="Castanera R."/>
            <person name="Culley D."/>
            <person name="Daum C."/>
            <person name="Ezra D."/>
            <person name="Gonzalez J."/>
            <person name="Henrissat B."/>
            <person name="Kuo A."/>
            <person name="Liang C."/>
            <person name="Lipzen A."/>
            <person name="Lutzoni F."/>
            <person name="Magnuson J."/>
            <person name="Mondo S."/>
            <person name="Nolan M."/>
            <person name="Ohm R."/>
            <person name="Pangilinan J."/>
            <person name="Park H.-J."/>
            <person name="Ramirez L."/>
            <person name="Alfaro M."/>
            <person name="Sun H."/>
            <person name="Tritt A."/>
            <person name="Yoshinaga Y."/>
            <person name="Zwiers L.-H."/>
            <person name="Turgeon B."/>
            <person name="Goodwin S."/>
            <person name="Spatafora J."/>
            <person name="Crous P."/>
            <person name="Grigoriev I."/>
        </authorList>
    </citation>
    <scope>NUCLEOTIDE SEQUENCE</scope>
    <source>
        <strain evidence="3">CBS 110217</strain>
    </source>
</reference>
<evidence type="ECO:0000313" key="4">
    <source>
        <dbReference type="Proteomes" id="UP000799777"/>
    </source>
</evidence>
<sequence>MSPIEEALAEIKLQEQGDDFSYTKIAAKHGVVCSTLIRRHRGETTTTQAKNLNQRNLQPQQEIELVRYIEDLSRRRLPPTREMVQNFASQIAQKPVSQR</sequence>
<proteinExistence type="predicted"/>
<name>A0A9P4GWN3_9PLEO</name>
<evidence type="ECO:0000256" key="1">
    <source>
        <dbReference type="ARBA" id="ARBA00023125"/>
    </source>
</evidence>
<dbReference type="Pfam" id="PF03221">
    <property type="entry name" value="HTH_Tnp_Tc5"/>
    <property type="match status" value="1"/>
</dbReference>
<protein>
    <recommendedName>
        <fullName evidence="2">HTH CENPB-type domain-containing protein</fullName>
    </recommendedName>
</protein>
<keyword evidence="4" id="KW-1185">Reference proteome</keyword>
<comment type="caution">
    <text evidence="3">The sequence shown here is derived from an EMBL/GenBank/DDBJ whole genome shotgun (WGS) entry which is preliminary data.</text>
</comment>
<dbReference type="GO" id="GO:0003677">
    <property type="term" value="F:DNA binding"/>
    <property type="evidence" value="ECO:0007669"/>
    <property type="project" value="UniProtKB-KW"/>
</dbReference>
<organism evidence="3 4">
    <name type="scientific">Setomelanomma holmii</name>
    <dbReference type="NCBI Taxonomy" id="210430"/>
    <lineage>
        <taxon>Eukaryota</taxon>
        <taxon>Fungi</taxon>
        <taxon>Dikarya</taxon>
        <taxon>Ascomycota</taxon>
        <taxon>Pezizomycotina</taxon>
        <taxon>Dothideomycetes</taxon>
        <taxon>Pleosporomycetidae</taxon>
        <taxon>Pleosporales</taxon>
        <taxon>Pleosporineae</taxon>
        <taxon>Phaeosphaeriaceae</taxon>
        <taxon>Setomelanomma</taxon>
    </lineage>
</organism>
<keyword evidence="1" id="KW-0238">DNA-binding</keyword>
<feature type="domain" description="HTH CENPB-type" evidence="2">
    <location>
        <begin position="59"/>
        <end position="96"/>
    </location>
</feature>
<dbReference type="EMBL" id="ML978412">
    <property type="protein sequence ID" value="KAF2022895.1"/>
    <property type="molecule type" value="Genomic_DNA"/>
</dbReference>
<dbReference type="Proteomes" id="UP000799777">
    <property type="component" value="Unassembled WGS sequence"/>
</dbReference>